<evidence type="ECO:0000313" key="2">
    <source>
        <dbReference type="Proteomes" id="UP000314294"/>
    </source>
</evidence>
<dbReference type="Proteomes" id="UP000314294">
    <property type="component" value="Unassembled WGS sequence"/>
</dbReference>
<proteinExistence type="predicted"/>
<sequence length="68" mass="7157">MGNGESGIQLQPRKGFWGGGTITFGLTVTWHTVNVHAWMNPGGSDVQSKDMDKVETDGAVGELLSPGV</sequence>
<gene>
    <name evidence="1" type="ORF">EYF80_001908</name>
</gene>
<keyword evidence="2" id="KW-1185">Reference proteome</keyword>
<protein>
    <submittedName>
        <fullName evidence="1">Uncharacterized protein</fullName>
    </submittedName>
</protein>
<comment type="caution">
    <text evidence="1">The sequence shown here is derived from an EMBL/GenBank/DDBJ whole genome shotgun (WGS) entry which is preliminary data.</text>
</comment>
<organism evidence="1 2">
    <name type="scientific">Liparis tanakae</name>
    <name type="common">Tanaka's snailfish</name>
    <dbReference type="NCBI Taxonomy" id="230148"/>
    <lineage>
        <taxon>Eukaryota</taxon>
        <taxon>Metazoa</taxon>
        <taxon>Chordata</taxon>
        <taxon>Craniata</taxon>
        <taxon>Vertebrata</taxon>
        <taxon>Euteleostomi</taxon>
        <taxon>Actinopterygii</taxon>
        <taxon>Neopterygii</taxon>
        <taxon>Teleostei</taxon>
        <taxon>Neoteleostei</taxon>
        <taxon>Acanthomorphata</taxon>
        <taxon>Eupercaria</taxon>
        <taxon>Perciformes</taxon>
        <taxon>Cottioidei</taxon>
        <taxon>Cottales</taxon>
        <taxon>Liparidae</taxon>
        <taxon>Liparis</taxon>
    </lineage>
</organism>
<reference evidence="1 2" key="1">
    <citation type="submission" date="2019-03" db="EMBL/GenBank/DDBJ databases">
        <title>First draft genome of Liparis tanakae, snailfish: a comprehensive survey of snailfish specific genes.</title>
        <authorList>
            <person name="Kim W."/>
            <person name="Song I."/>
            <person name="Jeong J.-H."/>
            <person name="Kim D."/>
            <person name="Kim S."/>
            <person name="Ryu S."/>
            <person name="Song J.Y."/>
            <person name="Lee S.K."/>
        </authorList>
    </citation>
    <scope>NUCLEOTIDE SEQUENCE [LARGE SCALE GENOMIC DNA]</scope>
    <source>
        <tissue evidence="1">Muscle</tissue>
    </source>
</reference>
<name>A0A4Z2JDM1_9TELE</name>
<dbReference type="EMBL" id="SRLO01000008">
    <property type="protein sequence ID" value="TNN87944.1"/>
    <property type="molecule type" value="Genomic_DNA"/>
</dbReference>
<evidence type="ECO:0000313" key="1">
    <source>
        <dbReference type="EMBL" id="TNN87944.1"/>
    </source>
</evidence>
<accession>A0A4Z2JDM1</accession>
<dbReference type="AlphaFoldDB" id="A0A4Z2JDM1"/>